<dbReference type="RefSeq" id="WP_418161097.1">
    <property type="nucleotide sequence ID" value="NZ_JBBLZC010000023.1"/>
</dbReference>
<dbReference type="EMBL" id="JBBLZC010000023">
    <property type="protein sequence ID" value="MEK0085248.1"/>
    <property type="molecule type" value="Genomic_DNA"/>
</dbReference>
<dbReference type="InterPro" id="IPR006311">
    <property type="entry name" value="TAT_signal"/>
</dbReference>
<keyword evidence="2" id="KW-0479">Metal-binding</keyword>
<evidence type="ECO:0000256" key="2">
    <source>
        <dbReference type="ARBA" id="ARBA00022723"/>
    </source>
</evidence>
<dbReference type="Proteomes" id="UP001375743">
    <property type="component" value="Unassembled WGS sequence"/>
</dbReference>
<keyword evidence="7" id="KW-1185">Reference proteome</keyword>
<dbReference type="Gene3D" id="2.60.40.420">
    <property type="entry name" value="Cupredoxins - blue copper proteins"/>
    <property type="match status" value="1"/>
</dbReference>
<evidence type="ECO:0000256" key="1">
    <source>
        <dbReference type="ARBA" id="ARBA00022448"/>
    </source>
</evidence>
<name>A0ABU8XXW1_9PROT</name>
<evidence type="ECO:0000313" key="6">
    <source>
        <dbReference type="EMBL" id="MEK0085248.1"/>
    </source>
</evidence>
<keyword evidence="1" id="KW-0813">Transport</keyword>
<evidence type="ECO:0000313" key="7">
    <source>
        <dbReference type="Proteomes" id="UP001375743"/>
    </source>
</evidence>
<protein>
    <submittedName>
        <fullName evidence="6">Plastocyanin/azurin family copper-binding protein</fullName>
    </submittedName>
</protein>
<evidence type="ECO:0000256" key="4">
    <source>
        <dbReference type="ARBA" id="ARBA00023008"/>
    </source>
</evidence>
<dbReference type="PROSITE" id="PS00196">
    <property type="entry name" value="COPPER_BLUE"/>
    <property type="match status" value="1"/>
</dbReference>
<evidence type="ECO:0000259" key="5">
    <source>
        <dbReference type="Pfam" id="PF00127"/>
    </source>
</evidence>
<gene>
    <name evidence="6" type="ORF">U1T56_19015</name>
</gene>
<reference evidence="6 7" key="1">
    <citation type="submission" date="2024-01" db="EMBL/GenBank/DDBJ databases">
        <title>Multi-omics insights into the function and evolution of sodium benzoate biodegradation pathways in Benzoatithermus flavus gen. nov., sp. nov. from hot spring.</title>
        <authorList>
            <person name="Hu C.-J."/>
            <person name="Li W.-J."/>
        </authorList>
    </citation>
    <scope>NUCLEOTIDE SEQUENCE [LARGE SCALE GENOMIC DNA]</scope>
    <source>
        <strain evidence="6 7">SYSU G07066</strain>
    </source>
</reference>
<dbReference type="PRINTS" id="PR00157">
    <property type="entry name" value="PLASTOCYANIN"/>
</dbReference>
<feature type="domain" description="Blue (type 1) copper" evidence="5">
    <location>
        <begin position="41"/>
        <end position="132"/>
    </location>
</feature>
<accession>A0ABU8XXW1</accession>
<evidence type="ECO:0000256" key="3">
    <source>
        <dbReference type="ARBA" id="ARBA00022982"/>
    </source>
</evidence>
<dbReference type="Pfam" id="PF00127">
    <property type="entry name" value="Copper-bind"/>
    <property type="match status" value="1"/>
</dbReference>
<comment type="caution">
    <text evidence="6">The sequence shown here is derived from an EMBL/GenBank/DDBJ whole genome shotgun (WGS) entry which is preliminary data.</text>
</comment>
<dbReference type="InterPro" id="IPR008972">
    <property type="entry name" value="Cupredoxin"/>
</dbReference>
<dbReference type="InterPro" id="IPR002387">
    <property type="entry name" value="Plastocyanin"/>
</dbReference>
<proteinExistence type="predicted"/>
<dbReference type="InterPro" id="IPR000923">
    <property type="entry name" value="BlueCu_1"/>
</dbReference>
<organism evidence="6 7">
    <name type="scientific">Benzoatithermus flavus</name>
    <dbReference type="NCBI Taxonomy" id="3108223"/>
    <lineage>
        <taxon>Bacteria</taxon>
        <taxon>Pseudomonadati</taxon>
        <taxon>Pseudomonadota</taxon>
        <taxon>Alphaproteobacteria</taxon>
        <taxon>Geminicoccales</taxon>
        <taxon>Geminicoccaceae</taxon>
        <taxon>Benzoatithermus</taxon>
    </lineage>
</organism>
<dbReference type="PROSITE" id="PS51318">
    <property type="entry name" value="TAT"/>
    <property type="match status" value="1"/>
</dbReference>
<sequence>MRLARRRFLELGGLVLAAPAFRPAANAAGRVVEIRMRSDPEGAHVGFDPIGVHVRPGTTLRWVVEANVHTTTAYHPRNGGHPLRIPEEAEPWDSGYLVEPGQAFETVLTVEGVYDYYCTPHEAAGMVGRIIVGRPGGPGLRPPDETIPPAARAAFPSVVRILEEGIVRAKGLGP</sequence>
<keyword evidence="3" id="KW-0249">Electron transport</keyword>
<keyword evidence="4" id="KW-0186">Copper</keyword>
<dbReference type="SUPFAM" id="SSF49503">
    <property type="entry name" value="Cupredoxins"/>
    <property type="match status" value="1"/>
</dbReference>
<dbReference type="InterPro" id="IPR028871">
    <property type="entry name" value="BlueCu_1_BS"/>
</dbReference>